<evidence type="ECO:0000256" key="2">
    <source>
        <dbReference type="ARBA" id="ARBA00022801"/>
    </source>
</evidence>
<evidence type="ECO:0000313" key="4">
    <source>
        <dbReference type="EMBL" id="KCZ92625.1"/>
    </source>
</evidence>
<dbReference type="PANTHER" id="PTHR43344:SF13">
    <property type="entry name" value="PHOSPHATASE RV3661-RELATED"/>
    <property type="match status" value="1"/>
</dbReference>
<dbReference type="Gene3D" id="3.40.50.1000">
    <property type="entry name" value="HAD superfamily/HAD-like"/>
    <property type="match status" value="1"/>
</dbReference>
<dbReference type="SUPFAM" id="SSF56784">
    <property type="entry name" value="HAD-like"/>
    <property type="match status" value="1"/>
</dbReference>
<proteinExistence type="predicted"/>
<organism evidence="4 5">
    <name type="scientific">Hyphomonas hirschiana VP5</name>
    <dbReference type="NCBI Taxonomy" id="1280951"/>
    <lineage>
        <taxon>Bacteria</taxon>
        <taxon>Pseudomonadati</taxon>
        <taxon>Pseudomonadota</taxon>
        <taxon>Alphaproteobacteria</taxon>
        <taxon>Hyphomonadales</taxon>
        <taxon>Hyphomonadaceae</taxon>
        <taxon>Hyphomonas</taxon>
    </lineage>
</organism>
<keyword evidence="2 4" id="KW-0378">Hydrolase</keyword>
<dbReference type="InterPro" id="IPR036412">
    <property type="entry name" value="HAD-like_sf"/>
</dbReference>
<dbReference type="InterPro" id="IPR006385">
    <property type="entry name" value="HAD_hydro_SerB1"/>
</dbReference>
<dbReference type="Gene3D" id="1.20.1440.100">
    <property type="entry name" value="SG protein - dephosphorylation function"/>
    <property type="match status" value="1"/>
</dbReference>
<dbReference type="PANTHER" id="PTHR43344">
    <property type="entry name" value="PHOSPHOSERINE PHOSPHATASE"/>
    <property type="match status" value="1"/>
</dbReference>
<dbReference type="NCBIfam" id="TIGR01490">
    <property type="entry name" value="HAD-SF-IB-hyp1"/>
    <property type="match status" value="1"/>
</dbReference>
<sequence>MTATAIFDLDRTITREATWTRFLIFVNWRRPTFWLFLLRIMAQGAAHKLGIVSRDSVKVLSLRTLSHLTHAEAQSAAAAFISKEVKSGLRPGALEAIAWHADRGDRLIIATASVDLVADELARALGFHEVIASRLDWSGPSAPLLSGANCYGHEKLLRIEAHGISRSGFAYSDHVSDLPMLLNSDFPVAVNPSSGLRKAAQKLHITIADFNTVEIGFLSDKVTVSA</sequence>
<protein>
    <submittedName>
        <fullName evidence="4">HAD family hydrolase</fullName>
    </submittedName>
</protein>
<dbReference type="InterPro" id="IPR050582">
    <property type="entry name" value="HAD-like_SerB"/>
</dbReference>
<comment type="caution">
    <text evidence="4">The sequence shown here is derived from an EMBL/GenBank/DDBJ whole genome shotgun (WGS) entry which is preliminary data.</text>
</comment>
<gene>
    <name evidence="4" type="ORF">HHI_11616</name>
</gene>
<dbReference type="Proteomes" id="UP000025061">
    <property type="component" value="Unassembled WGS sequence"/>
</dbReference>
<keyword evidence="5" id="KW-1185">Reference proteome</keyword>
<evidence type="ECO:0000256" key="1">
    <source>
        <dbReference type="ARBA" id="ARBA00022723"/>
    </source>
</evidence>
<keyword evidence="3" id="KW-0460">Magnesium</keyword>
<evidence type="ECO:0000313" key="5">
    <source>
        <dbReference type="Proteomes" id="UP000025061"/>
    </source>
</evidence>
<evidence type="ECO:0000256" key="3">
    <source>
        <dbReference type="ARBA" id="ARBA00022842"/>
    </source>
</evidence>
<dbReference type="OrthoDB" id="7739434at2"/>
<keyword evidence="1" id="KW-0479">Metal-binding</keyword>
<dbReference type="RefSeq" id="WP_011646590.1">
    <property type="nucleotide sequence ID" value="NZ_ARYI01000009.1"/>
</dbReference>
<accession>A0A059FPM2</accession>
<reference evidence="4 5" key="1">
    <citation type="submission" date="2013-04" db="EMBL/GenBank/DDBJ databases">
        <title>Hyphomonas hirschiana VP5 Genome Sequencing.</title>
        <authorList>
            <person name="Lai Q."/>
            <person name="Shao Z."/>
        </authorList>
    </citation>
    <scope>NUCLEOTIDE SEQUENCE [LARGE SCALE GENOMIC DNA]</scope>
    <source>
        <strain evidence="4 5">VP5</strain>
    </source>
</reference>
<dbReference type="AlphaFoldDB" id="A0A059FPM2"/>
<dbReference type="PATRIC" id="fig|1280951.3.peg.2341"/>
<name>A0A059FPM2_9PROT</name>
<dbReference type="Pfam" id="PF12710">
    <property type="entry name" value="HAD"/>
    <property type="match status" value="1"/>
</dbReference>
<dbReference type="InterPro" id="IPR023214">
    <property type="entry name" value="HAD_sf"/>
</dbReference>
<dbReference type="NCBIfam" id="TIGR01488">
    <property type="entry name" value="HAD-SF-IB"/>
    <property type="match status" value="1"/>
</dbReference>
<dbReference type="EMBL" id="ARYI01000009">
    <property type="protein sequence ID" value="KCZ92625.1"/>
    <property type="molecule type" value="Genomic_DNA"/>
</dbReference>
<dbReference type="GO" id="GO:0016787">
    <property type="term" value="F:hydrolase activity"/>
    <property type="evidence" value="ECO:0007669"/>
    <property type="project" value="UniProtKB-KW"/>
</dbReference>
<dbReference type="GO" id="GO:0046872">
    <property type="term" value="F:metal ion binding"/>
    <property type="evidence" value="ECO:0007669"/>
    <property type="project" value="UniProtKB-KW"/>
</dbReference>